<dbReference type="EC" id="3.-.-.-" evidence="3"/>
<reference evidence="3" key="1">
    <citation type="submission" date="2024-05" db="EMBL/GenBank/DDBJ databases">
        <authorList>
            <person name="Yang L."/>
            <person name="Pan L."/>
        </authorList>
    </citation>
    <scope>NUCLEOTIDE SEQUENCE</scope>
    <source>
        <strain evidence="3">FCG-7</strain>
    </source>
</reference>
<dbReference type="KEGG" id="cmav:ABHF33_16045"/>
<keyword evidence="3" id="KW-0378">Hydrolase</keyword>
<dbReference type="InterPro" id="IPR012338">
    <property type="entry name" value="Beta-lactam/transpept-like"/>
</dbReference>
<feature type="chain" id="PRO_5043515230" evidence="1">
    <location>
        <begin position="18"/>
        <end position="245"/>
    </location>
</feature>
<dbReference type="InterPro" id="IPR001466">
    <property type="entry name" value="Beta-lactam-related"/>
</dbReference>
<organism evidence="3">
    <name type="scientific">Chitinibacter mangrovi</name>
    <dbReference type="NCBI Taxonomy" id="3153927"/>
    <lineage>
        <taxon>Bacteria</taxon>
        <taxon>Pseudomonadati</taxon>
        <taxon>Pseudomonadota</taxon>
        <taxon>Betaproteobacteria</taxon>
        <taxon>Neisseriales</taxon>
        <taxon>Chitinibacteraceae</taxon>
        <taxon>Chitinibacter</taxon>
    </lineage>
</organism>
<dbReference type="Pfam" id="PF00144">
    <property type="entry name" value="Beta-lactamase"/>
    <property type="match status" value="1"/>
</dbReference>
<evidence type="ECO:0000256" key="1">
    <source>
        <dbReference type="SAM" id="SignalP"/>
    </source>
</evidence>
<accession>A0AAU7F9E4</accession>
<dbReference type="RefSeq" id="WP_348944891.1">
    <property type="nucleotide sequence ID" value="NZ_CP157355.1"/>
</dbReference>
<keyword evidence="1" id="KW-0732">Signal</keyword>
<evidence type="ECO:0000313" key="3">
    <source>
        <dbReference type="EMBL" id="XBM00544.1"/>
    </source>
</evidence>
<name>A0AAU7F9E4_9NEIS</name>
<dbReference type="EMBL" id="CP157355">
    <property type="protein sequence ID" value="XBM00544.1"/>
    <property type="molecule type" value="Genomic_DNA"/>
</dbReference>
<protein>
    <submittedName>
        <fullName evidence="3">Serine hydrolase</fullName>
        <ecNumber evidence="3">3.-.-.-</ecNumber>
    </submittedName>
</protein>
<gene>
    <name evidence="3" type="ORF">ABHF33_16045</name>
</gene>
<feature type="domain" description="Beta-lactamase-related" evidence="2">
    <location>
        <begin position="51"/>
        <end position="229"/>
    </location>
</feature>
<dbReference type="AlphaFoldDB" id="A0AAU7F9E4"/>
<dbReference type="PANTHER" id="PTHR43283">
    <property type="entry name" value="BETA-LACTAMASE-RELATED"/>
    <property type="match status" value="1"/>
</dbReference>
<dbReference type="PANTHER" id="PTHR43283:SF7">
    <property type="entry name" value="BETA-LACTAMASE-RELATED DOMAIN-CONTAINING PROTEIN"/>
    <property type="match status" value="1"/>
</dbReference>
<evidence type="ECO:0000259" key="2">
    <source>
        <dbReference type="Pfam" id="PF00144"/>
    </source>
</evidence>
<proteinExistence type="predicted"/>
<dbReference type="Gene3D" id="3.40.710.10">
    <property type="entry name" value="DD-peptidase/beta-lactamase superfamily"/>
    <property type="match status" value="1"/>
</dbReference>
<dbReference type="SUPFAM" id="SSF56601">
    <property type="entry name" value="beta-lactamase/transpeptidase-like"/>
    <property type="match status" value="1"/>
</dbReference>
<sequence length="245" mass="27125">MYKIIAIALAISACVHAAELPTASAESQGFDSNKLASLLKMIASEGWAVDSLLLMRNGKVVLDSYFYPYAPEQLHDMRSVTKSVVSTLLGISLQQNKLRSLKQPVLPFYPAQARKERDAAKKKLTLAHLLDMRSGLQWNEWPYTPDSTIYQMYRSANQQQFVIGQPLTSKPGSEFSYNGGNTNLLSGVIEQAWGTPMAQVAEKQLFGKLGIKEYRWASDAQGHTIGEATLRLKPHDMARLGHLAG</sequence>
<dbReference type="GO" id="GO:0016787">
    <property type="term" value="F:hydrolase activity"/>
    <property type="evidence" value="ECO:0007669"/>
    <property type="project" value="UniProtKB-KW"/>
</dbReference>
<dbReference type="InterPro" id="IPR050789">
    <property type="entry name" value="Diverse_Enzym_Activities"/>
</dbReference>
<feature type="signal peptide" evidence="1">
    <location>
        <begin position="1"/>
        <end position="17"/>
    </location>
</feature>